<dbReference type="Proteomes" id="UP000319263">
    <property type="component" value="Chromosome"/>
</dbReference>
<protein>
    <recommendedName>
        <fullName evidence="4">SH3 domain-containing protein</fullName>
    </recommendedName>
</protein>
<dbReference type="RefSeq" id="WP_143985984.1">
    <property type="nucleotide sequence ID" value="NZ_CP041692.1"/>
</dbReference>
<evidence type="ECO:0008006" key="4">
    <source>
        <dbReference type="Google" id="ProtNLM"/>
    </source>
</evidence>
<feature type="chain" id="PRO_5039238659" description="SH3 domain-containing protein" evidence="1">
    <location>
        <begin position="17"/>
        <end position="95"/>
    </location>
</feature>
<keyword evidence="3" id="KW-1185">Reference proteome</keyword>
<evidence type="ECO:0000256" key="1">
    <source>
        <dbReference type="SAM" id="SignalP"/>
    </source>
</evidence>
<organism evidence="2 3">
    <name type="scientific">Microlunatus elymi</name>
    <dbReference type="NCBI Taxonomy" id="2596828"/>
    <lineage>
        <taxon>Bacteria</taxon>
        <taxon>Bacillati</taxon>
        <taxon>Actinomycetota</taxon>
        <taxon>Actinomycetes</taxon>
        <taxon>Propionibacteriales</taxon>
        <taxon>Propionibacteriaceae</taxon>
        <taxon>Microlunatus</taxon>
    </lineage>
</organism>
<gene>
    <name evidence="2" type="ORF">FOE78_09010</name>
</gene>
<name>A0A516PXV8_9ACTN</name>
<accession>A0A516PXV8</accession>
<evidence type="ECO:0000313" key="2">
    <source>
        <dbReference type="EMBL" id="QDP96018.1"/>
    </source>
</evidence>
<dbReference type="AlphaFoldDB" id="A0A516PXV8"/>
<sequence>MAAASLTTLVSAPAQAVTAAGSHPVCSYHFRVNTNIRGGASTAYPINGVGLRGQTWTSNPLTVKGNWIEGFDAQTGKRGWVVRGGLTGGSCGHQL</sequence>
<reference evidence="2 3" key="1">
    <citation type="submission" date="2019-07" db="EMBL/GenBank/DDBJ databases">
        <title>Microlunatus dokdonensis sp. nov. isolated from the rhizospheric soil of the wild plant Elymus tsukushiensis.</title>
        <authorList>
            <person name="Ghim S.-Y."/>
            <person name="Hwang Y.-J."/>
            <person name="Son J.-S."/>
            <person name="Shin J.-H."/>
        </authorList>
    </citation>
    <scope>NUCLEOTIDE SEQUENCE [LARGE SCALE GENOMIC DNA]</scope>
    <source>
        <strain evidence="2 3">KUDC0627</strain>
    </source>
</reference>
<dbReference type="KEGG" id="mik:FOE78_09010"/>
<dbReference type="EMBL" id="CP041692">
    <property type="protein sequence ID" value="QDP96018.1"/>
    <property type="molecule type" value="Genomic_DNA"/>
</dbReference>
<feature type="signal peptide" evidence="1">
    <location>
        <begin position="1"/>
        <end position="16"/>
    </location>
</feature>
<evidence type="ECO:0000313" key="3">
    <source>
        <dbReference type="Proteomes" id="UP000319263"/>
    </source>
</evidence>
<proteinExistence type="predicted"/>
<keyword evidence="1" id="KW-0732">Signal</keyword>